<feature type="domain" description="DYW" evidence="4">
    <location>
        <begin position="855"/>
        <end position="940"/>
    </location>
</feature>
<feature type="region of interest" description="Disordered" evidence="3">
    <location>
        <begin position="1036"/>
        <end position="1063"/>
    </location>
</feature>
<dbReference type="PANTHER" id="PTHR47926">
    <property type="entry name" value="PENTATRICOPEPTIDE REPEAT-CONTAINING PROTEIN"/>
    <property type="match status" value="1"/>
</dbReference>
<dbReference type="EMBL" id="JBBWWR010000005">
    <property type="protein sequence ID" value="KAK8965931.1"/>
    <property type="molecule type" value="Genomic_DNA"/>
</dbReference>
<dbReference type="Pfam" id="PF14432">
    <property type="entry name" value="DYW_deaminase"/>
    <property type="match status" value="1"/>
</dbReference>
<feature type="repeat" description="PPR" evidence="2">
    <location>
        <begin position="609"/>
        <end position="639"/>
    </location>
</feature>
<dbReference type="Gene3D" id="1.25.40.10">
    <property type="entry name" value="Tetratricopeptide repeat domain"/>
    <property type="match status" value="7"/>
</dbReference>
<evidence type="ECO:0000256" key="3">
    <source>
        <dbReference type="SAM" id="MobiDB-lite"/>
    </source>
</evidence>
<dbReference type="Pfam" id="PF13041">
    <property type="entry name" value="PPR_2"/>
    <property type="match status" value="2"/>
</dbReference>
<feature type="repeat" description="PPR" evidence="2">
    <location>
        <begin position="165"/>
        <end position="200"/>
    </location>
</feature>
<proteinExistence type="predicted"/>
<feature type="repeat" description="PPR" evidence="2">
    <location>
        <begin position="336"/>
        <end position="370"/>
    </location>
</feature>
<keyword evidence="6" id="KW-1185">Reference proteome</keyword>
<evidence type="ECO:0000256" key="1">
    <source>
        <dbReference type="ARBA" id="ARBA00022737"/>
    </source>
</evidence>
<evidence type="ECO:0000313" key="6">
    <source>
        <dbReference type="Proteomes" id="UP001412067"/>
    </source>
</evidence>
<dbReference type="PROSITE" id="PS51375">
    <property type="entry name" value="PPR"/>
    <property type="match status" value="6"/>
</dbReference>
<evidence type="ECO:0000259" key="4">
    <source>
        <dbReference type="Pfam" id="PF14432"/>
    </source>
</evidence>
<keyword evidence="1" id="KW-0677">Repeat</keyword>
<comment type="caution">
    <text evidence="5">The sequence shown here is derived from an EMBL/GenBank/DDBJ whole genome shotgun (WGS) entry which is preliminary data.</text>
</comment>
<protein>
    <submittedName>
        <fullName evidence="5">Pentatricopeptide repeat-containing protein</fullName>
    </submittedName>
</protein>
<feature type="repeat" description="PPR" evidence="2">
    <location>
        <begin position="640"/>
        <end position="674"/>
    </location>
</feature>
<gene>
    <name evidence="5" type="primary">PCMP-H53</name>
    <name evidence="5" type="ORF">KSP40_PGU006069</name>
</gene>
<evidence type="ECO:0000313" key="5">
    <source>
        <dbReference type="EMBL" id="KAK8965931.1"/>
    </source>
</evidence>
<organism evidence="5 6">
    <name type="scientific">Platanthera guangdongensis</name>
    <dbReference type="NCBI Taxonomy" id="2320717"/>
    <lineage>
        <taxon>Eukaryota</taxon>
        <taxon>Viridiplantae</taxon>
        <taxon>Streptophyta</taxon>
        <taxon>Embryophyta</taxon>
        <taxon>Tracheophyta</taxon>
        <taxon>Spermatophyta</taxon>
        <taxon>Magnoliopsida</taxon>
        <taxon>Liliopsida</taxon>
        <taxon>Asparagales</taxon>
        <taxon>Orchidaceae</taxon>
        <taxon>Orchidoideae</taxon>
        <taxon>Orchideae</taxon>
        <taxon>Orchidinae</taxon>
        <taxon>Platanthera</taxon>
    </lineage>
</organism>
<dbReference type="InterPro" id="IPR046960">
    <property type="entry name" value="PPR_At4g14850-like_plant"/>
</dbReference>
<evidence type="ECO:0000256" key="2">
    <source>
        <dbReference type="PROSITE-ProRule" id="PRU00708"/>
    </source>
</evidence>
<dbReference type="NCBIfam" id="TIGR00756">
    <property type="entry name" value="PPR"/>
    <property type="match status" value="3"/>
</dbReference>
<dbReference type="InterPro" id="IPR002885">
    <property type="entry name" value="PPR_rpt"/>
</dbReference>
<feature type="repeat" description="PPR" evidence="2">
    <location>
        <begin position="63"/>
        <end position="97"/>
    </location>
</feature>
<dbReference type="Pfam" id="PF01535">
    <property type="entry name" value="PPR"/>
    <property type="match status" value="9"/>
</dbReference>
<reference evidence="5 6" key="1">
    <citation type="journal article" date="2022" name="Nat. Plants">
        <title>Genomes of leafy and leafless Platanthera orchids illuminate the evolution of mycoheterotrophy.</title>
        <authorList>
            <person name="Li M.H."/>
            <person name="Liu K.W."/>
            <person name="Li Z."/>
            <person name="Lu H.C."/>
            <person name="Ye Q.L."/>
            <person name="Zhang D."/>
            <person name="Wang J.Y."/>
            <person name="Li Y.F."/>
            <person name="Zhong Z.M."/>
            <person name="Liu X."/>
            <person name="Yu X."/>
            <person name="Liu D.K."/>
            <person name="Tu X.D."/>
            <person name="Liu B."/>
            <person name="Hao Y."/>
            <person name="Liao X.Y."/>
            <person name="Jiang Y.T."/>
            <person name="Sun W.H."/>
            <person name="Chen J."/>
            <person name="Chen Y.Q."/>
            <person name="Ai Y."/>
            <person name="Zhai J.W."/>
            <person name="Wu S.S."/>
            <person name="Zhou Z."/>
            <person name="Hsiao Y.Y."/>
            <person name="Wu W.L."/>
            <person name="Chen Y.Y."/>
            <person name="Lin Y.F."/>
            <person name="Hsu J.L."/>
            <person name="Li C.Y."/>
            <person name="Wang Z.W."/>
            <person name="Zhao X."/>
            <person name="Zhong W.Y."/>
            <person name="Ma X.K."/>
            <person name="Ma L."/>
            <person name="Huang J."/>
            <person name="Chen G.Z."/>
            <person name="Huang M.Z."/>
            <person name="Huang L."/>
            <person name="Peng D.H."/>
            <person name="Luo Y.B."/>
            <person name="Zou S.Q."/>
            <person name="Chen S.P."/>
            <person name="Lan S."/>
            <person name="Tsai W.C."/>
            <person name="Van de Peer Y."/>
            <person name="Liu Z.J."/>
        </authorList>
    </citation>
    <scope>NUCLEOTIDE SEQUENCE [LARGE SCALE GENOMIC DNA]</scope>
    <source>
        <strain evidence="5">Lor288</strain>
    </source>
</reference>
<accession>A0ABR2MR36</accession>
<dbReference type="PANTHER" id="PTHR47926:SF543">
    <property type="entry name" value="(WILD MALAYSIAN BANANA) HYPOTHETICAL PROTEIN"/>
    <property type="match status" value="1"/>
</dbReference>
<feature type="compositionally biased region" description="Basic and acidic residues" evidence="3">
    <location>
        <begin position="1042"/>
        <end position="1063"/>
    </location>
</feature>
<feature type="repeat" description="PPR" evidence="2">
    <location>
        <begin position="539"/>
        <end position="573"/>
    </location>
</feature>
<dbReference type="InterPro" id="IPR032867">
    <property type="entry name" value="DYW_dom"/>
</dbReference>
<dbReference type="Proteomes" id="UP001412067">
    <property type="component" value="Unassembled WGS sequence"/>
</dbReference>
<dbReference type="InterPro" id="IPR011990">
    <property type="entry name" value="TPR-like_helical_dom_sf"/>
</dbReference>
<name>A0ABR2MR36_9ASPA</name>
<dbReference type="InterPro" id="IPR046848">
    <property type="entry name" value="E_motif"/>
</dbReference>
<sequence>MLPLLRTAALSGDLRLVLRCHAPIVTSGASFDRFLANNLITAYSRGGSLVSARQLFDRMSQRDSITWNSLISAYALHGVIDDGIAIFNLMIRSAIPPTNLTFTPLLKLCSTSQDLLPTLQSIHCHATKIGLESDALVSSALVGSYSKVGLLKDARHLFERMPEKDVVLWNVMIKGYAKLGLADDSFHLFSELHRSCDLRPDAISIYCARTGTESGLRFDQLHAYEIKSFLLGEISDVLTWNKTMSNHAEAGNNYSVLRCFIEMRRHDVEDHVTFVIVLSAITGQESFEIGKQIHALAVKTGFCMDVCVLNNLINMYSKMGSFNCARKVFNEIEDLDAVSWNSLISGAAQNGYPEVSIRLFMDMLMHDSLSDHFTLASVLQACATLSRVSSLHEQVHSRALRTCLLADIFVLTALIDVYAKMGCLAEAESLFNGMGWFDLTSFNALLTGYVTNNCNHKALDLLASLHRNDVPSNHFTLATILKACSNLVSIECGKQVHSHAIKLGFDSDLCVSSGLVDVYIKCGSVKEASSTFEDIAEPDDVAWTTIISGCVDNGAEGHALILYRRMRRSGAFPDAFAVASLVKACSCLSVLGLGQQIHSDVIKLDCTHDTFVCTSIIDMYAKCGSMNDSFLLFERMNSRSIASWNAMILGLAHHGNGNAALMLFRQMELEGMIPDKITFVGIISSCSHAGLVREAQTYLNSMNHDYGIEPEIEHYSCLVDVLGRAGRLVEAEEVIKNMPFKASAAMLRALLGACRIKGDKEIGKRVAAALLELDPDDSSAYVLLSNLYAAASQWDEVYAARNDMKRRNLKKDPGYSWIEEKKKVHLFVVDDRSHPEAPAIFVEIEDLMWRIKDEGYVPDPEFALLDVEDEEKERSLYYHSEKLAIAYGLISTKPPRTIRVIKNLRVCGDCHNAVKYISRVTGREIVLRDASRFHCFTDGPLESGPSPGSIQANPVSAVNSCNYICRRAVAGVGVPTHRNRTREREWLRHRCLWMWGPNVPGRARCYLCQPTEVESSTPEMASTGGVVAERGLRRTVSMTDGGRTDGGRMESAEASLERKPTEE</sequence>
<dbReference type="Pfam" id="PF20431">
    <property type="entry name" value="E_motif"/>
    <property type="match status" value="1"/>
</dbReference>